<dbReference type="RefSeq" id="WP_251872217.1">
    <property type="nucleotide sequence ID" value="NZ_CP098755.1"/>
</dbReference>
<gene>
    <name evidence="3" type="ORF">NDK47_23805</name>
</gene>
<keyword evidence="1" id="KW-0472">Membrane</keyword>
<feature type="transmembrane region" description="Helical" evidence="1">
    <location>
        <begin position="49"/>
        <end position="66"/>
    </location>
</feature>
<evidence type="ECO:0000256" key="1">
    <source>
        <dbReference type="SAM" id="Phobius"/>
    </source>
</evidence>
<reference evidence="3" key="1">
    <citation type="submission" date="2022-06" db="EMBL/GenBank/DDBJ databases">
        <title>Genome sequencing of Brevibacillus sp. BB3-R1.</title>
        <authorList>
            <person name="Heo J."/>
            <person name="Lee D."/>
            <person name="Won M."/>
            <person name="Han B.-H."/>
            <person name="Hong S.-B."/>
            <person name="Kwon S.-W."/>
        </authorList>
    </citation>
    <scope>NUCLEOTIDE SEQUENCE</scope>
    <source>
        <strain evidence="3">BB3-R1</strain>
    </source>
</reference>
<sequence>MANVIHSKNSLSIQLKQQIVKQIFFLLGFPVLIFIGLILLKVLFGNQTLFLFGVFAGIFIWGILNAKQYTKIKIIYAGLQGEKNTNRLLGSLPESYAVLSDITIEVEGKRSQIDHIVVGPTGVYVIETKNLNGSIVGSESDHQLVQHKIGRRGGEYSKSFYNPVKQVGTHVYRLATYLKKYSLDTWVQGIVYFSNPDAEVNVNSEKIPVFCFEEGPNQIIRYVMDQEAETLSVEKTKRIVDLLSKLTL</sequence>
<name>A0ABY4WKD2_9BACL</name>
<dbReference type="InterPro" id="IPR011528">
    <property type="entry name" value="NERD"/>
</dbReference>
<dbReference type="EMBL" id="CP098755">
    <property type="protein sequence ID" value="USG65111.1"/>
    <property type="molecule type" value="Genomic_DNA"/>
</dbReference>
<proteinExistence type="predicted"/>
<evidence type="ECO:0000313" key="4">
    <source>
        <dbReference type="Proteomes" id="UP001056500"/>
    </source>
</evidence>
<feature type="domain" description="NERD" evidence="2">
    <location>
        <begin position="77"/>
        <end position="197"/>
    </location>
</feature>
<evidence type="ECO:0000259" key="2">
    <source>
        <dbReference type="PROSITE" id="PS50965"/>
    </source>
</evidence>
<dbReference type="Pfam" id="PF08378">
    <property type="entry name" value="NERD"/>
    <property type="match status" value="1"/>
</dbReference>
<keyword evidence="1" id="KW-1133">Transmembrane helix</keyword>
<dbReference type="PROSITE" id="PS50965">
    <property type="entry name" value="NERD"/>
    <property type="match status" value="1"/>
</dbReference>
<accession>A0ABY4WKD2</accession>
<keyword evidence="4" id="KW-1185">Reference proteome</keyword>
<dbReference type="Proteomes" id="UP001056500">
    <property type="component" value="Chromosome"/>
</dbReference>
<organism evidence="3 4">
    <name type="scientific">Brevibacillus ruminantium</name>
    <dbReference type="NCBI Taxonomy" id="2950604"/>
    <lineage>
        <taxon>Bacteria</taxon>
        <taxon>Bacillati</taxon>
        <taxon>Bacillota</taxon>
        <taxon>Bacilli</taxon>
        <taxon>Bacillales</taxon>
        <taxon>Paenibacillaceae</taxon>
        <taxon>Brevibacillus</taxon>
    </lineage>
</organism>
<evidence type="ECO:0000313" key="3">
    <source>
        <dbReference type="EMBL" id="USG65111.1"/>
    </source>
</evidence>
<feature type="transmembrane region" description="Helical" evidence="1">
    <location>
        <begin position="23"/>
        <end position="43"/>
    </location>
</feature>
<protein>
    <submittedName>
        <fullName evidence="3">NERD domain-containing protein</fullName>
    </submittedName>
</protein>
<keyword evidence="1" id="KW-0812">Transmembrane</keyword>